<feature type="domain" description="S1 motif" evidence="1">
    <location>
        <begin position="7"/>
        <end position="76"/>
    </location>
</feature>
<dbReference type="GO" id="GO:0003729">
    <property type="term" value="F:mRNA binding"/>
    <property type="evidence" value="ECO:0007669"/>
    <property type="project" value="UniProtKB-ARBA"/>
</dbReference>
<dbReference type="NCBIfam" id="NF040579">
    <property type="entry name" value="S1_dom_CvfD"/>
    <property type="match status" value="1"/>
</dbReference>
<dbReference type="GO" id="GO:0003735">
    <property type="term" value="F:structural constituent of ribosome"/>
    <property type="evidence" value="ECO:0007669"/>
    <property type="project" value="TreeGrafter"/>
</dbReference>
<dbReference type="Proteomes" id="UP000006190">
    <property type="component" value="Unassembled WGS sequence"/>
</dbReference>
<dbReference type="HOGENOM" id="CLU_128762_1_0_9"/>
<reference evidence="2 3" key="1">
    <citation type="submission" date="2012-01" db="EMBL/GenBank/DDBJ databases">
        <title>The Genome Sequence of Facklamia languida CCUG 37842.</title>
        <authorList>
            <consortium name="The Broad Institute Genome Sequencing Platform"/>
            <person name="Earl A."/>
            <person name="Ward D."/>
            <person name="Feldgarden M."/>
            <person name="Gevers D."/>
            <person name="Huys G."/>
            <person name="Young S.K."/>
            <person name="Zeng Q."/>
            <person name="Gargeya S."/>
            <person name="Fitzgerald M."/>
            <person name="Haas B."/>
            <person name="Abouelleil A."/>
            <person name="Alvarado L."/>
            <person name="Arachchi H.M."/>
            <person name="Berlin A."/>
            <person name="Chapman S.B."/>
            <person name="Gearin G."/>
            <person name="Goldberg J."/>
            <person name="Griggs A."/>
            <person name="Gujja S."/>
            <person name="Hansen M."/>
            <person name="Heiman D."/>
            <person name="Howarth C."/>
            <person name="Larimer J."/>
            <person name="Lui A."/>
            <person name="MacDonald P.J.P."/>
            <person name="McCowen C."/>
            <person name="Montmayeur A."/>
            <person name="Murphy C."/>
            <person name="Neiman D."/>
            <person name="Pearson M."/>
            <person name="Priest M."/>
            <person name="Roberts A."/>
            <person name="Saif S."/>
            <person name="Shea T."/>
            <person name="Sisk P."/>
            <person name="Stolte C."/>
            <person name="Sykes S."/>
            <person name="Wortman J."/>
            <person name="Nusbaum C."/>
            <person name="Birren B."/>
        </authorList>
    </citation>
    <scope>NUCLEOTIDE SEQUENCE [LARGE SCALE GENOMIC DNA]</scope>
    <source>
        <strain evidence="2 3">CCUG 37842</strain>
    </source>
</reference>
<dbReference type="FunFam" id="2.40.50.140:FF:000051">
    <property type="entry name" value="RNA-binding transcriptional accessory protein"/>
    <property type="match status" value="1"/>
</dbReference>
<gene>
    <name evidence="2" type="ORF">HMPREF9708_01143</name>
</gene>
<dbReference type="PATRIC" id="fig|883113.3.peg.1138"/>
<protein>
    <recommendedName>
        <fullName evidence="1">S1 motif domain-containing protein</fullName>
    </recommendedName>
</protein>
<dbReference type="AlphaFoldDB" id="H3NJV4"/>
<accession>H3NJV4</accession>
<keyword evidence="3" id="KW-1185">Reference proteome</keyword>
<dbReference type="PANTHER" id="PTHR10724">
    <property type="entry name" value="30S RIBOSOMAL PROTEIN S1"/>
    <property type="match status" value="1"/>
</dbReference>
<dbReference type="OrthoDB" id="9810507at2"/>
<evidence type="ECO:0000259" key="1">
    <source>
        <dbReference type="PROSITE" id="PS50126"/>
    </source>
</evidence>
<dbReference type="GO" id="GO:0005737">
    <property type="term" value="C:cytoplasm"/>
    <property type="evidence" value="ECO:0007669"/>
    <property type="project" value="UniProtKB-ARBA"/>
</dbReference>
<name>H3NJV4_9LACT</name>
<dbReference type="RefSeq" id="WP_006309325.1">
    <property type="nucleotide sequence ID" value="NZ_JH601133.1"/>
</dbReference>
<organism evidence="2 3">
    <name type="scientific">Facklamia languida CCUG 37842</name>
    <dbReference type="NCBI Taxonomy" id="883113"/>
    <lineage>
        <taxon>Bacteria</taxon>
        <taxon>Bacillati</taxon>
        <taxon>Bacillota</taxon>
        <taxon>Bacilli</taxon>
        <taxon>Lactobacillales</taxon>
        <taxon>Aerococcaceae</taxon>
        <taxon>Facklamia</taxon>
    </lineage>
</organism>
<dbReference type="Gene3D" id="2.40.50.140">
    <property type="entry name" value="Nucleic acid-binding proteins"/>
    <property type="match status" value="1"/>
</dbReference>
<sequence>MSQFKIGDIIEGEVTGIQNYGVFVNLSEREQGLVHISECKHGYMGDLSDFVKVGDKVKVVIIDIDEYSHKISLSIRALDKLNIPPYPKRNRRRKKRKTPDIGFETIKNQMPIWIAKALKSIDHNEFNTKVEV</sequence>
<dbReference type="PANTHER" id="PTHR10724:SF10">
    <property type="entry name" value="S1 RNA-BINDING DOMAIN-CONTAINING PROTEIN 1"/>
    <property type="match status" value="1"/>
</dbReference>
<dbReference type="GO" id="GO:0006412">
    <property type="term" value="P:translation"/>
    <property type="evidence" value="ECO:0007669"/>
    <property type="project" value="TreeGrafter"/>
</dbReference>
<dbReference type="eggNOG" id="COG1098">
    <property type="taxonomic scope" value="Bacteria"/>
</dbReference>
<dbReference type="SMART" id="SM00316">
    <property type="entry name" value="S1"/>
    <property type="match status" value="1"/>
</dbReference>
<dbReference type="STRING" id="883113.HMPREF9708_01143"/>
<dbReference type="InterPro" id="IPR003029">
    <property type="entry name" value="S1_domain"/>
</dbReference>
<evidence type="ECO:0000313" key="2">
    <source>
        <dbReference type="EMBL" id="EHR36917.1"/>
    </source>
</evidence>
<dbReference type="SUPFAM" id="SSF50249">
    <property type="entry name" value="Nucleic acid-binding proteins"/>
    <property type="match status" value="1"/>
</dbReference>
<dbReference type="Pfam" id="PF00575">
    <property type="entry name" value="S1"/>
    <property type="match status" value="1"/>
</dbReference>
<comment type="caution">
    <text evidence="2">The sequence shown here is derived from an EMBL/GenBank/DDBJ whole genome shotgun (WGS) entry which is preliminary data.</text>
</comment>
<dbReference type="InterPro" id="IPR050437">
    <property type="entry name" value="Ribos_protein_bS1-like"/>
</dbReference>
<dbReference type="EMBL" id="AGEG01000013">
    <property type="protein sequence ID" value="EHR36917.1"/>
    <property type="molecule type" value="Genomic_DNA"/>
</dbReference>
<evidence type="ECO:0000313" key="3">
    <source>
        <dbReference type="Proteomes" id="UP000006190"/>
    </source>
</evidence>
<proteinExistence type="predicted"/>
<dbReference type="PROSITE" id="PS50126">
    <property type="entry name" value="S1"/>
    <property type="match status" value="1"/>
</dbReference>
<dbReference type="InterPro" id="IPR012340">
    <property type="entry name" value="NA-bd_OB-fold"/>
</dbReference>